<keyword evidence="4" id="KW-0645">Protease</keyword>
<dbReference type="PANTHER" id="PTHR12473">
    <property type="entry name" value="UBIQUITIN CARBOXYL-TERMINAL HYDROLASE MINDY-4-RELATED"/>
    <property type="match status" value="1"/>
</dbReference>
<dbReference type="RefSeq" id="XP_001441721.1">
    <property type="nucleotide sequence ID" value="XM_001441684.1"/>
</dbReference>
<dbReference type="InterPro" id="IPR059022">
    <property type="entry name" value="MINDY4_N"/>
</dbReference>
<protein>
    <recommendedName>
        <fullName evidence="9">Probable ubiquitin carboxyl-terminal hydrolase MINDY-4</fullName>
        <ecNumber evidence="3">3.4.19.12</ecNumber>
    </recommendedName>
    <alternativeName>
        <fullName evidence="10">Probable deubiquitinating enzyme MINDY-4</fullName>
    </alternativeName>
</protein>
<evidence type="ECO:0000256" key="6">
    <source>
        <dbReference type="ARBA" id="ARBA00022801"/>
    </source>
</evidence>
<evidence type="ECO:0000256" key="1">
    <source>
        <dbReference type="ARBA" id="ARBA00000707"/>
    </source>
</evidence>
<evidence type="ECO:0000313" key="13">
    <source>
        <dbReference type="EMBL" id="CAK74324.1"/>
    </source>
</evidence>
<gene>
    <name evidence="13" type="ORF">GSPATT00010523001</name>
</gene>
<dbReference type="GO" id="GO:1990380">
    <property type="term" value="F:K48-linked deubiquitinase activity"/>
    <property type="evidence" value="ECO:0007669"/>
    <property type="project" value="InterPro"/>
</dbReference>
<dbReference type="OrthoDB" id="10263628at2759"/>
<evidence type="ECO:0000256" key="9">
    <source>
        <dbReference type="ARBA" id="ARBA00039781"/>
    </source>
</evidence>
<accession>A0CU57</accession>
<dbReference type="EC" id="3.4.19.12" evidence="3"/>
<evidence type="ECO:0000256" key="8">
    <source>
        <dbReference type="ARBA" id="ARBA00037630"/>
    </source>
</evidence>
<dbReference type="EMBL" id="CT868185">
    <property type="protein sequence ID" value="CAK74324.1"/>
    <property type="molecule type" value="Genomic_DNA"/>
</dbReference>
<dbReference type="OMA" id="ITPLIEC"/>
<feature type="compositionally biased region" description="Basic and acidic residues" evidence="11">
    <location>
        <begin position="134"/>
        <end position="162"/>
    </location>
</feature>
<proteinExistence type="inferred from homology"/>
<keyword evidence="7" id="KW-0788">Thiol protease</keyword>
<evidence type="ECO:0000256" key="10">
    <source>
        <dbReference type="ARBA" id="ARBA00041360"/>
    </source>
</evidence>
<dbReference type="STRING" id="5888.A0CU57"/>
<dbReference type="HOGENOM" id="CLU_428916_0_0_1"/>
<evidence type="ECO:0000256" key="2">
    <source>
        <dbReference type="ARBA" id="ARBA00011074"/>
    </source>
</evidence>
<dbReference type="InterPro" id="IPR039785">
    <property type="entry name" value="MINY3/4"/>
</dbReference>
<dbReference type="KEGG" id="ptm:GSPATT00010523001"/>
<evidence type="ECO:0000256" key="4">
    <source>
        <dbReference type="ARBA" id="ARBA00022670"/>
    </source>
</evidence>
<dbReference type="InParanoid" id="A0CU57"/>
<dbReference type="GO" id="GO:0004843">
    <property type="term" value="F:cysteine-type deubiquitinase activity"/>
    <property type="evidence" value="ECO:0007669"/>
    <property type="project" value="UniProtKB-EC"/>
</dbReference>
<evidence type="ECO:0000256" key="3">
    <source>
        <dbReference type="ARBA" id="ARBA00012759"/>
    </source>
</evidence>
<dbReference type="Proteomes" id="UP000000600">
    <property type="component" value="Unassembled WGS sequence"/>
</dbReference>
<dbReference type="AlphaFoldDB" id="A0CU57"/>
<dbReference type="eggNOG" id="KOG2871">
    <property type="taxonomic scope" value="Eukaryota"/>
</dbReference>
<sequence length="625" mass="72049">MHQIVVKALIREFFMKSELNDTLKSFDTELNYKTAITKMDVILQLGLSKIVRRNNEQKQPLKSLLEILISHLLKKKALLEELTTPSKAERIEDIPQDIPIESSGGASRSNRMKKRPQSEYKPKNLNITQEDLLIEQKDEQKDKIKDEKKEENKEEKKDEKYSPNKGAFEVPRKTSLKQAKLFNFQDQIVEDQSKQHKKDEPLLPLSQPPRLINMKKQFENKEAQSILQLKDEHNTNKQVPNIKVEYQKCNIKQHNVQFPTTNINYDKSIGFNQGKRKPQQKTITQPIKKLLFQGTITGLPKSWSQPFIFKDEPTFYGLHQLEGGPCGVLASVQAYYLKHFLFSQSIYSKSSIKQNCLLASLADILFKSNKERLILVIPARDSSMNQAIGIESCDYLEYQIKSLSYLYEILLEHTSMFFGQNGVTLFFYSLILTKGVEQIMLEMDSATNPLIGNHGHCTQEAVNLMLTGKAISNCFDGCKQIDDMKIKGIEERSEIGFLTIFEHFQYLEVGKNLKEPLLPIWVICKEYHYSVIFGCNNDVIQDKPYLKNNLKEFDLVFYDGLNNSDDLIIITIRRLGAQLGKLKKKVEIEGVQFDSSDKITPLIECLLKTKYGELELDWNDSMPIL</sequence>
<dbReference type="GO" id="GO:0006508">
    <property type="term" value="P:proteolysis"/>
    <property type="evidence" value="ECO:0007669"/>
    <property type="project" value="UniProtKB-KW"/>
</dbReference>
<dbReference type="PANTHER" id="PTHR12473:SF8">
    <property type="entry name" value="UBIQUITIN CARBOXYL-TERMINAL HYDROLASE MINDY-4-RELATED"/>
    <property type="match status" value="1"/>
</dbReference>
<comment type="similarity">
    <text evidence="2">Belongs to the MINDY deubiquitinase family. FAM188 subfamily.</text>
</comment>
<comment type="catalytic activity">
    <reaction evidence="1">
        <text>Thiol-dependent hydrolysis of ester, thioester, amide, peptide and isopeptide bonds formed by the C-terminal Gly of ubiquitin (a 76-residue protein attached to proteins as an intracellular targeting signal).</text>
        <dbReference type="EC" id="3.4.19.12"/>
    </reaction>
</comment>
<evidence type="ECO:0000313" key="14">
    <source>
        <dbReference type="Proteomes" id="UP000000600"/>
    </source>
</evidence>
<dbReference type="Pfam" id="PF26038">
    <property type="entry name" value="Dimer_MINDY4_N"/>
    <property type="match status" value="1"/>
</dbReference>
<evidence type="ECO:0000256" key="7">
    <source>
        <dbReference type="ARBA" id="ARBA00022807"/>
    </source>
</evidence>
<feature type="region of interest" description="Disordered" evidence="11">
    <location>
        <begin position="90"/>
        <end position="172"/>
    </location>
</feature>
<evidence type="ECO:0000256" key="5">
    <source>
        <dbReference type="ARBA" id="ARBA00022786"/>
    </source>
</evidence>
<keyword evidence="6" id="KW-0378">Hydrolase</keyword>
<evidence type="ECO:0000256" key="11">
    <source>
        <dbReference type="SAM" id="MobiDB-lite"/>
    </source>
</evidence>
<keyword evidence="14" id="KW-1185">Reference proteome</keyword>
<dbReference type="GeneID" id="5027506"/>
<dbReference type="SMART" id="SM01174">
    <property type="entry name" value="DUF4205"/>
    <property type="match status" value="1"/>
</dbReference>
<dbReference type="InterPro" id="IPR025257">
    <property type="entry name" value="MINDY-3/4_CD"/>
</dbReference>
<reference evidence="13 14" key="1">
    <citation type="journal article" date="2006" name="Nature">
        <title>Global trends of whole-genome duplications revealed by the ciliate Paramecium tetraurelia.</title>
        <authorList>
            <consortium name="Genoscope"/>
            <person name="Aury J.-M."/>
            <person name="Jaillon O."/>
            <person name="Duret L."/>
            <person name="Noel B."/>
            <person name="Jubin C."/>
            <person name="Porcel B.M."/>
            <person name="Segurens B."/>
            <person name="Daubin V."/>
            <person name="Anthouard V."/>
            <person name="Aiach N."/>
            <person name="Arnaiz O."/>
            <person name="Billaut A."/>
            <person name="Beisson J."/>
            <person name="Blanc I."/>
            <person name="Bouhouche K."/>
            <person name="Camara F."/>
            <person name="Duharcourt S."/>
            <person name="Guigo R."/>
            <person name="Gogendeau D."/>
            <person name="Katinka M."/>
            <person name="Keller A.-M."/>
            <person name="Kissmehl R."/>
            <person name="Klotz C."/>
            <person name="Koll F."/>
            <person name="Le Moue A."/>
            <person name="Lepere C."/>
            <person name="Malinsky S."/>
            <person name="Nowacki M."/>
            <person name="Nowak J.K."/>
            <person name="Plattner H."/>
            <person name="Poulain J."/>
            <person name="Ruiz F."/>
            <person name="Serrano V."/>
            <person name="Zagulski M."/>
            <person name="Dessen P."/>
            <person name="Betermier M."/>
            <person name="Weissenbach J."/>
            <person name="Scarpelli C."/>
            <person name="Schachter V."/>
            <person name="Sperling L."/>
            <person name="Meyer E."/>
            <person name="Cohen J."/>
            <person name="Wincker P."/>
        </authorList>
    </citation>
    <scope>NUCLEOTIDE SEQUENCE [LARGE SCALE GENOMIC DNA]</scope>
    <source>
        <strain evidence="13 14">Stock d4-2</strain>
    </source>
</reference>
<evidence type="ECO:0000259" key="12">
    <source>
        <dbReference type="SMART" id="SM01174"/>
    </source>
</evidence>
<organism evidence="13 14">
    <name type="scientific">Paramecium tetraurelia</name>
    <dbReference type="NCBI Taxonomy" id="5888"/>
    <lineage>
        <taxon>Eukaryota</taxon>
        <taxon>Sar</taxon>
        <taxon>Alveolata</taxon>
        <taxon>Ciliophora</taxon>
        <taxon>Intramacronucleata</taxon>
        <taxon>Oligohymenophorea</taxon>
        <taxon>Peniculida</taxon>
        <taxon>Parameciidae</taxon>
        <taxon>Paramecium</taxon>
    </lineage>
</organism>
<feature type="domain" description="Deubiquitinating enzyme MINDY-3/4 conserved" evidence="12">
    <location>
        <begin position="288"/>
        <end position="620"/>
    </location>
</feature>
<comment type="function">
    <text evidence="8">Probable hydrolase that can remove 'Lys-48'-linked conjugated ubiquitin from proteins.</text>
</comment>
<dbReference type="GO" id="GO:0071108">
    <property type="term" value="P:protein K48-linked deubiquitination"/>
    <property type="evidence" value="ECO:0007669"/>
    <property type="project" value="InterPro"/>
</dbReference>
<name>A0CU57_PARTE</name>
<keyword evidence="5" id="KW-0833">Ubl conjugation pathway</keyword>
<dbReference type="Pfam" id="PF13898">
    <property type="entry name" value="MINDY-3_4_CD"/>
    <property type="match status" value="1"/>
</dbReference>